<evidence type="ECO:0000313" key="6">
    <source>
        <dbReference type="EMBL" id="KAJ7696475.1"/>
    </source>
</evidence>
<feature type="domain" description="CENP-V/GFA" evidence="5">
    <location>
        <begin position="4"/>
        <end position="29"/>
    </location>
</feature>
<dbReference type="InterPro" id="IPR006913">
    <property type="entry name" value="CENP-V/GFA"/>
</dbReference>
<dbReference type="PANTHER" id="PTHR33337">
    <property type="entry name" value="GFA DOMAIN-CONTAINING PROTEIN"/>
    <property type="match status" value="1"/>
</dbReference>
<accession>A0AAD7DRH7</accession>
<evidence type="ECO:0000256" key="4">
    <source>
        <dbReference type="ARBA" id="ARBA00023239"/>
    </source>
</evidence>
<gene>
    <name evidence="6" type="ORF">B0H17DRAFT_1053367</name>
</gene>
<dbReference type="GO" id="GO:0016846">
    <property type="term" value="F:carbon-sulfur lyase activity"/>
    <property type="evidence" value="ECO:0007669"/>
    <property type="project" value="InterPro"/>
</dbReference>
<sequence length="118" mass="13218">MQQAGSCLCRKVRFTVLGDPFQYVVCHCNLSVTAGKDLVRQYHDSDTASGNTLTRSFCSECGTSLFLSSPTKTDWISVCPATVDQAQDWVPRRENRPDAKFSWVTELHMAPEDKAEKL</sequence>
<dbReference type="EMBL" id="JARKIE010000034">
    <property type="protein sequence ID" value="KAJ7696475.1"/>
    <property type="molecule type" value="Genomic_DNA"/>
</dbReference>
<name>A0AAD7DRH7_MYCRO</name>
<keyword evidence="3" id="KW-0862">Zinc</keyword>
<dbReference type="SUPFAM" id="SSF51316">
    <property type="entry name" value="Mss4-like"/>
    <property type="match status" value="1"/>
</dbReference>
<dbReference type="Gene3D" id="3.90.1590.10">
    <property type="entry name" value="glutathione-dependent formaldehyde- activating enzyme (gfa)"/>
    <property type="match status" value="2"/>
</dbReference>
<evidence type="ECO:0000313" key="7">
    <source>
        <dbReference type="Proteomes" id="UP001221757"/>
    </source>
</evidence>
<comment type="similarity">
    <text evidence="1">Belongs to the Gfa family.</text>
</comment>
<feature type="domain" description="CENP-V/GFA" evidence="5">
    <location>
        <begin position="30"/>
        <end position="94"/>
    </location>
</feature>
<dbReference type="AlphaFoldDB" id="A0AAD7DRH7"/>
<organism evidence="6 7">
    <name type="scientific">Mycena rosella</name>
    <name type="common">Pink bonnet</name>
    <name type="synonym">Agaricus rosellus</name>
    <dbReference type="NCBI Taxonomy" id="1033263"/>
    <lineage>
        <taxon>Eukaryota</taxon>
        <taxon>Fungi</taxon>
        <taxon>Dikarya</taxon>
        <taxon>Basidiomycota</taxon>
        <taxon>Agaricomycotina</taxon>
        <taxon>Agaricomycetes</taxon>
        <taxon>Agaricomycetidae</taxon>
        <taxon>Agaricales</taxon>
        <taxon>Marasmiineae</taxon>
        <taxon>Mycenaceae</taxon>
        <taxon>Mycena</taxon>
    </lineage>
</organism>
<keyword evidence="2" id="KW-0479">Metal-binding</keyword>
<dbReference type="GO" id="GO:0046872">
    <property type="term" value="F:metal ion binding"/>
    <property type="evidence" value="ECO:0007669"/>
    <property type="project" value="UniProtKB-KW"/>
</dbReference>
<evidence type="ECO:0000256" key="2">
    <source>
        <dbReference type="ARBA" id="ARBA00022723"/>
    </source>
</evidence>
<proteinExistence type="inferred from homology"/>
<dbReference type="InterPro" id="IPR011057">
    <property type="entry name" value="Mss4-like_sf"/>
</dbReference>
<reference evidence="6" key="1">
    <citation type="submission" date="2023-03" db="EMBL/GenBank/DDBJ databases">
        <title>Massive genome expansion in bonnet fungi (Mycena s.s.) driven by repeated elements and novel gene families across ecological guilds.</title>
        <authorList>
            <consortium name="Lawrence Berkeley National Laboratory"/>
            <person name="Harder C.B."/>
            <person name="Miyauchi S."/>
            <person name="Viragh M."/>
            <person name="Kuo A."/>
            <person name="Thoen E."/>
            <person name="Andreopoulos B."/>
            <person name="Lu D."/>
            <person name="Skrede I."/>
            <person name="Drula E."/>
            <person name="Henrissat B."/>
            <person name="Morin E."/>
            <person name="Kohler A."/>
            <person name="Barry K."/>
            <person name="LaButti K."/>
            <person name="Morin E."/>
            <person name="Salamov A."/>
            <person name="Lipzen A."/>
            <person name="Mereny Z."/>
            <person name="Hegedus B."/>
            <person name="Baldrian P."/>
            <person name="Stursova M."/>
            <person name="Weitz H."/>
            <person name="Taylor A."/>
            <person name="Grigoriev I.V."/>
            <person name="Nagy L.G."/>
            <person name="Martin F."/>
            <person name="Kauserud H."/>
        </authorList>
    </citation>
    <scope>NUCLEOTIDE SEQUENCE</scope>
    <source>
        <strain evidence="6">CBHHK067</strain>
    </source>
</reference>
<keyword evidence="7" id="KW-1185">Reference proteome</keyword>
<protein>
    <submittedName>
        <fullName evidence="6">Mss4-like protein</fullName>
    </submittedName>
</protein>
<keyword evidence="4" id="KW-0456">Lyase</keyword>
<dbReference type="Pfam" id="PF04828">
    <property type="entry name" value="GFA"/>
    <property type="match status" value="2"/>
</dbReference>
<evidence type="ECO:0000259" key="5">
    <source>
        <dbReference type="Pfam" id="PF04828"/>
    </source>
</evidence>
<dbReference type="PANTHER" id="PTHR33337:SF39">
    <property type="entry name" value="DUF636 DOMAIN PROTEIN (AFU_ORTHOLOGUE AFUA_6G11530)"/>
    <property type="match status" value="1"/>
</dbReference>
<evidence type="ECO:0000256" key="1">
    <source>
        <dbReference type="ARBA" id="ARBA00005495"/>
    </source>
</evidence>
<comment type="caution">
    <text evidence="6">The sequence shown here is derived from an EMBL/GenBank/DDBJ whole genome shotgun (WGS) entry which is preliminary data.</text>
</comment>
<evidence type="ECO:0000256" key="3">
    <source>
        <dbReference type="ARBA" id="ARBA00022833"/>
    </source>
</evidence>
<dbReference type="Proteomes" id="UP001221757">
    <property type="component" value="Unassembled WGS sequence"/>
</dbReference>